<accession>A0ABX3A3D6</accession>
<evidence type="ECO:0000313" key="2">
    <source>
        <dbReference type="Proteomes" id="UP000094329"/>
    </source>
</evidence>
<comment type="caution">
    <text evidence="1">The sequence shown here is derived from an EMBL/GenBank/DDBJ whole genome shotgun (WGS) entry which is preliminary data.</text>
</comment>
<reference evidence="1 2" key="1">
    <citation type="submission" date="2016-08" db="EMBL/GenBank/DDBJ databases">
        <title>Draft genome sequence of Candidatus Piscirickettsia litoralis, from seawater.</title>
        <authorList>
            <person name="Wan X."/>
            <person name="Lee A.J."/>
            <person name="Hou S."/>
            <person name="Donachie S.P."/>
        </authorList>
    </citation>
    <scope>NUCLEOTIDE SEQUENCE [LARGE SCALE GENOMIC DNA]</scope>
    <source>
        <strain evidence="1 2">Y2</strain>
    </source>
</reference>
<dbReference type="Proteomes" id="UP000094329">
    <property type="component" value="Unassembled WGS sequence"/>
</dbReference>
<keyword evidence="2" id="KW-1185">Reference proteome</keyword>
<evidence type="ECO:0000313" key="1">
    <source>
        <dbReference type="EMBL" id="ODN43381.1"/>
    </source>
</evidence>
<dbReference type="PROSITE" id="PS51257">
    <property type="entry name" value="PROKAR_LIPOPROTEIN"/>
    <property type="match status" value="1"/>
</dbReference>
<sequence length="278" mass="32423">MYSLVKLLYSILILTIIVLIASCATWQGEESVKLSFKKIPGLSFSEIDLAIPTNSQRIFMVKIASHRYSLYSCQSEKTYNYYPFDRRLCKSALIRVNFSDDDNGNKAVAKIYLYYRNVLKKIQSISGIKYDEVIEKNLNKLFFKTKIYKENIKVGYLPSDFSSHYVYSLIRGQEDKEAFTKKASEVKSVSFLQRNSLGDNQFVFINTHIINKLSASTQANLTCEYVWRNKVNYLRKAKSLCKHKVTELSQFLGQLMQLTPDQLREEVYRLRLHIYNIN</sequence>
<name>A0ABX3A3D6_9GAMM</name>
<gene>
    <name evidence="1" type="ORF">BGC07_11160</name>
</gene>
<dbReference type="EMBL" id="MDTU01000001">
    <property type="protein sequence ID" value="ODN43381.1"/>
    <property type="molecule type" value="Genomic_DNA"/>
</dbReference>
<proteinExistence type="predicted"/>
<organism evidence="1 2">
    <name type="scientific">Piscirickettsia litoralis</name>
    <dbReference type="NCBI Taxonomy" id="1891921"/>
    <lineage>
        <taxon>Bacteria</taxon>
        <taxon>Pseudomonadati</taxon>
        <taxon>Pseudomonadota</taxon>
        <taxon>Gammaproteobacteria</taxon>
        <taxon>Thiotrichales</taxon>
        <taxon>Piscirickettsiaceae</taxon>
        <taxon>Piscirickettsia</taxon>
    </lineage>
</organism>
<evidence type="ECO:0008006" key="3">
    <source>
        <dbReference type="Google" id="ProtNLM"/>
    </source>
</evidence>
<protein>
    <recommendedName>
        <fullName evidence="3">Lipoprotein</fullName>
    </recommendedName>
</protein>